<accession>G4ZVS0</accession>
<dbReference type="Proteomes" id="UP000002640">
    <property type="component" value="Unassembled WGS sequence"/>
</dbReference>
<evidence type="ECO:0000256" key="1">
    <source>
        <dbReference type="SAM" id="SignalP"/>
    </source>
</evidence>
<dbReference type="InParanoid" id="G4ZVS0"/>
<dbReference type="InterPro" id="IPR002200">
    <property type="entry name" value="Elicitin"/>
</dbReference>
<dbReference type="SMART" id="SM01187">
    <property type="entry name" value="Elicitin"/>
    <property type="match status" value="1"/>
</dbReference>
<name>G4ZVS0_PHYSP</name>
<dbReference type="OMA" id="IVTYCAN"/>
<keyword evidence="3" id="KW-1185">Reference proteome</keyword>
<dbReference type="RefSeq" id="XP_009531867.1">
    <property type="nucleotide sequence ID" value="XM_009533572.1"/>
</dbReference>
<dbReference type="GeneID" id="20662631"/>
<gene>
    <name evidence="2" type="primary">SOL13E</name>
    <name evidence="2" type="ORF">PHYSODRAFT_547564</name>
</gene>
<feature type="signal peptide" evidence="1">
    <location>
        <begin position="1"/>
        <end position="25"/>
    </location>
</feature>
<dbReference type="AlphaFoldDB" id="G4ZVS0"/>
<proteinExistence type="predicted"/>
<evidence type="ECO:0000313" key="2">
    <source>
        <dbReference type="EMBL" id="EGZ11534.1"/>
    </source>
</evidence>
<reference evidence="2 3" key="1">
    <citation type="journal article" date="2006" name="Science">
        <title>Phytophthora genome sequences uncover evolutionary origins and mechanisms of pathogenesis.</title>
        <authorList>
            <person name="Tyler B.M."/>
            <person name="Tripathy S."/>
            <person name="Zhang X."/>
            <person name="Dehal P."/>
            <person name="Jiang R.H."/>
            <person name="Aerts A."/>
            <person name="Arredondo F.D."/>
            <person name="Baxter L."/>
            <person name="Bensasson D."/>
            <person name="Beynon J.L."/>
            <person name="Chapman J."/>
            <person name="Damasceno C.M."/>
            <person name="Dorrance A.E."/>
            <person name="Dou D."/>
            <person name="Dickerman A.W."/>
            <person name="Dubchak I.L."/>
            <person name="Garbelotto M."/>
            <person name="Gijzen M."/>
            <person name="Gordon S.G."/>
            <person name="Govers F."/>
            <person name="Grunwald N.J."/>
            <person name="Huang W."/>
            <person name="Ivors K.L."/>
            <person name="Jones R.W."/>
            <person name="Kamoun S."/>
            <person name="Krampis K."/>
            <person name="Lamour K.H."/>
            <person name="Lee M.K."/>
            <person name="McDonald W.H."/>
            <person name="Medina M."/>
            <person name="Meijer H.J."/>
            <person name="Nordberg E.K."/>
            <person name="Maclean D.J."/>
            <person name="Ospina-Giraldo M.D."/>
            <person name="Morris P.F."/>
            <person name="Phuntumart V."/>
            <person name="Putnam N.H."/>
            <person name="Rash S."/>
            <person name="Rose J.K."/>
            <person name="Sakihama Y."/>
            <person name="Salamov A.A."/>
            <person name="Savidor A."/>
            <person name="Scheuring C.F."/>
            <person name="Smith B.M."/>
            <person name="Sobral B.W."/>
            <person name="Terry A."/>
            <person name="Torto-Alalibo T.A."/>
            <person name="Win J."/>
            <person name="Xu Z."/>
            <person name="Zhang H."/>
            <person name="Grigoriev I.V."/>
            <person name="Rokhsar D.S."/>
            <person name="Boore J.L."/>
        </authorList>
    </citation>
    <scope>NUCLEOTIDE SEQUENCE [LARGE SCALE GENOMIC DNA]</scope>
    <source>
        <strain evidence="2 3">P6497</strain>
    </source>
</reference>
<sequence length="152" mass="15092">MTSIRSTLAVALLALVALQAAPACAANCTSDEQTTVDNVYADLANSTACADLIADTDASSLDYCMNSDCLSTLSDAVDELPDCTGEDEIDRKSGLQAIVTYCANVTAVMDQSASASGSATGSGSVVSAASRGSVPAAALSIALALAFVAGLV</sequence>
<dbReference type="EMBL" id="JH159157">
    <property type="protein sequence ID" value="EGZ11534.1"/>
    <property type="molecule type" value="Genomic_DNA"/>
</dbReference>
<organism evidence="2 3">
    <name type="scientific">Phytophthora sojae (strain P6497)</name>
    <name type="common">Soybean stem and root rot agent</name>
    <name type="synonym">Phytophthora megasperma f. sp. glycines</name>
    <dbReference type="NCBI Taxonomy" id="1094619"/>
    <lineage>
        <taxon>Eukaryota</taxon>
        <taxon>Sar</taxon>
        <taxon>Stramenopiles</taxon>
        <taxon>Oomycota</taxon>
        <taxon>Peronosporomycetes</taxon>
        <taxon>Peronosporales</taxon>
        <taxon>Peronosporaceae</taxon>
        <taxon>Phytophthora</taxon>
    </lineage>
</organism>
<keyword evidence="1" id="KW-0732">Signal</keyword>
<protein>
    <submittedName>
        <fullName evidence="2">Elicitin</fullName>
    </submittedName>
</protein>
<dbReference type="KEGG" id="psoj:PHYSODRAFT_547564"/>
<feature type="chain" id="PRO_5003472627" evidence="1">
    <location>
        <begin position="26"/>
        <end position="152"/>
    </location>
</feature>
<dbReference type="GO" id="GO:0005576">
    <property type="term" value="C:extracellular region"/>
    <property type="evidence" value="ECO:0007669"/>
    <property type="project" value="InterPro"/>
</dbReference>
<evidence type="ECO:0000313" key="3">
    <source>
        <dbReference type="Proteomes" id="UP000002640"/>
    </source>
</evidence>